<dbReference type="Proteomes" id="UP000711488">
    <property type="component" value="Unassembled WGS sequence"/>
</dbReference>
<evidence type="ECO:0000313" key="1">
    <source>
        <dbReference type="EMBL" id="KAA0201642.1"/>
    </source>
</evidence>
<gene>
    <name evidence="1" type="ORF">HAZT_HAZT010986</name>
</gene>
<comment type="caution">
    <text evidence="1">The sequence shown here is derived from an EMBL/GenBank/DDBJ whole genome shotgun (WGS) entry which is preliminary data.</text>
</comment>
<dbReference type="PANTHER" id="PTHR47501:SF5">
    <property type="entry name" value="HAT C-TERMINAL DIMERISATION DOMAIN-CONTAINING PROTEIN"/>
    <property type="match status" value="1"/>
</dbReference>
<dbReference type="PANTHER" id="PTHR47501">
    <property type="entry name" value="TRANSPOSASE-RELATED"/>
    <property type="match status" value="1"/>
</dbReference>
<protein>
    <submittedName>
        <fullName evidence="1">Uncharacterized protein</fullName>
    </submittedName>
</protein>
<name>A0A6A0H7F8_HYAAZ</name>
<dbReference type="InterPro" id="IPR012337">
    <property type="entry name" value="RNaseH-like_sf"/>
</dbReference>
<dbReference type="AlphaFoldDB" id="A0A6A0H7F8"/>
<sequence>MSRRTLDRRILASHKQLEESLIRLFKDISWVATTADCLSAHNRSYLGMTGHSLDTKTLTRQHAVLACSRLRGHHTFDVLAEAIVDTHYKFHLQDKVTRTTTDNGSNFVKAFVQFGTEAELLPNIPGPAADSDMEGVEDVDIDVDPEAGSMDEVEYISVEATLEADEGSSGLGHNLPVHMRCAAHTFNLVASVDANKALDSAQFKSAYRKAMSKARALWNQQCRSTVSADSIQDELKRRLVVPNNTRWNSTHHSVVVLND</sequence>
<accession>A0A6A0H7F8</accession>
<dbReference type="SUPFAM" id="SSF53098">
    <property type="entry name" value="Ribonuclease H-like"/>
    <property type="match status" value="1"/>
</dbReference>
<reference evidence="1" key="3">
    <citation type="submission" date="2019-06" db="EMBL/GenBank/DDBJ databases">
        <authorList>
            <person name="Poynton C."/>
            <person name="Hasenbein S."/>
            <person name="Benoit J.B."/>
            <person name="Sepulveda M.S."/>
            <person name="Poelchau M.F."/>
            <person name="Murali S.C."/>
            <person name="Chen S."/>
            <person name="Glastad K.M."/>
            <person name="Werren J.H."/>
            <person name="Vineis J.H."/>
            <person name="Bowen J.L."/>
            <person name="Friedrich M."/>
            <person name="Jones J."/>
            <person name="Robertson H.M."/>
            <person name="Feyereisen R."/>
            <person name="Mechler-Hickson A."/>
            <person name="Mathers N."/>
            <person name="Lee C.E."/>
            <person name="Colbourne J.K."/>
            <person name="Biales A."/>
            <person name="Johnston J.S."/>
            <person name="Wellborn G.A."/>
            <person name="Rosendale A.J."/>
            <person name="Cridge A.G."/>
            <person name="Munoz-Torres M.C."/>
            <person name="Bain P.A."/>
            <person name="Manny A.R."/>
            <person name="Major K.M."/>
            <person name="Lambert F.N."/>
            <person name="Vulpe C.D."/>
            <person name="Tuck P."/>
            <person name="Blalock B.J."/>
            <person name="Lin Y.-Y."/>
            <person name="Smith M.E."/>
            <person name="Ochoa-Acuna H."/>
            <person name="Chen M.-J.M."/>
            <person name="Childers C.P."/>
            <person name="Qu J."/>
            <person name="Dugan S."/>
            <person name="Lee S.L."/>
            <person name="Chao H."/>
            <person name="Dinh H."/>
            <person name="Han Y."/>
            <person name="Doddapaneni H."/>
            <person name="Worley K.C."/>
            <person name="Muzny D.M."/>
            <person name="Gibbs R.A."/>
            <person name="Richards S."/>
        </authorList>
    </citation>
    <scope>NUCLEOTIDE SEQUENCE</scope>
    <source>
        <strain evidence="1">HAZT.00-mixed</strain>
        <tissue evidence="1">Whole organism</tissue>
    </source>
</reference>
<reference evidence="1" key="2">
    <citation type="journal article" date="2018" name="Environ. Sci. Technol.">
        <title>The Toxicogenome of Hyalella azteca: A Model for Sediment Ecotoxicology and Evolutionary Toxicology.</title>
        <authorList>
            <person name="Poynton H.C."/>
            <person name="Hasenbein S."/>
            <person name="Benoit J.B."/>
            <person name="Sepulveda M.S."/>
            <person name="Poelchau M.F."/>
            <person name="Hughes D.S.T."/>
            <person name="Murali S.C."/>
            <person name="Chen S."/>
            <person name="Glastad K.M."/>
            <person name="Goodisman M.A.D."/>
            <person name="Werren J.H."/>
            <person name="Vineis J.H."/>
            <person name="Bowen J.L."/>
            <person name="Friedrich M."/>
            <person name="Jones J."/>
            <person name="Robertson H.M."/>
            <person name="Feyereisen R."/>
            <person name="Mechler-Hickson A."/>
            <person name="Mathers N."/>
            <person name="Lee C.E."/>
            <person name="Colbourne J.K."/>
            <person name="Biales A."/>
            <person name="Johnston J.S."/>
            <person name="Wellborn G.A."/>
            <person name="Rosendale A.J."/>
            <person name="Cridge A.G."/>
            <person name="Munoz-Torres M.C."/>
            <person name="Bain P.A."/>
            <person name="Manny A.R."/>
            <person name="Major K.M."/>
            <person name="Lambert F.N."/>
            <person name="Vulpe C.D."/>
            <person name="Tuck P."/>
            <person name="Blalock B.J."/>
            <person name="Lin Y.Y."/>
            <person name="Smith M.E."/>
            <person name="Ochoa-Acuna H."/>
            <person name="Chen M.M."/>
            <person name="Childers C.P."/>
            <person name="Qu J."/>
            <person name="Dugan S."/>
            <person name="Lee S.L."/>
            <person name="Chao H."/>
            <person name="Dinh H."/>
            <person name="Han Y."/>
            <person name="Doddapaneni H."/>
            <person name="Worley K.C."/>
            <person name="Muzny D.M."/>
            <person name="Gibbs R.A."/>
            <person name="Richards S."/>
        </authorList>
    </citation>
    <scope>NUCLEOTIDE SEQUENCE</scope>
    <source>
        <strain evidence="1">HAZT.00-mixed</strain>
        <tissue evidence="1">Whole organism</tissue>
    </source>
</reference>
<reference evidence="1" key="1">
    <citation type="submission" date="2014-08" db="EMBL/GenBank/DDBJ databases">
        <authorList>
            <person name="Murali S."/>
            <person name="Richards S."/>
            <person name="Bandaranaike D."/>
            <person name="Bellair M."/>
            <person name="Blankenburg K."/>
            <person name="Chao H."/>
            <person name="Dinh H."/>
            <person name="Doddapaneni H."/>
            <person name="Dugan-Rocha S."/>
            <person name="Elkadiri S."/>
            <person name="Gnanaolivu R."/>
            <person name="Hughes D."/>
            <person name="Lee S."/>
            <person name="Li M."/>
            <person name="Ming W."/>
            <person name="Munidasa M."/>
            <person name="Muniz J."/>
            <person name="Nguyen L."/>
            <person name="Osuji N."/>
            <person name="Pu L.-L."/>
            <person name="Puazo M."/>
            <person name="Skinner E."/>
            <person name="Qu C."/>
            <person name="Quiroz J."/>
            <person name="Raj R."/>
            <person name="Weissenberger G."/>
            <person name="Xin Y."/>
            <person name="Zou X."/>
            <person name="Han Y."/>
            <person name="Worley K."/>
            <person name="Muzny D."/>
            <person name="Gibbs R."/>
        </authorList>
    </citation>
    <scope>NUCLEOTIDE SEQUENCE</scope>
    <source>
        <strain evidence="1">HAZT.00-mixed</strain>
        <tissue evidence="1">Whole organism</tissue>
    </source>
</reference>
<proteinExistence type="predicted"/>
<dbReference type="EMBL" id="JQDR03005267">
    <property type="protein sequence ID" value="KAA0201642.1"/>
    <property type="molecule type" value="Genomic_DNA"/>
</dbReference>
<dbReference type="OrthoDB" id="6382074at2759"/>
<organism evidence="1">
    <name type="scientific">Hyalella azteca</name>
    <name type="common">Amphipod</name>
    <dbReference type="NCBI Taxonomy" id="294128"/>
    <lineage>
        <taxon>Eukaryota</taxon>
        <taxon>Metazoa</taxon>
        <taxon>Ecdysozoa</taxon>
        <taxon>Arthropoda</taxon>
        <taxon>Crustacea</taxon>
        <taxon>Multicrustacea</taxon>
        <taxon>Malacostraca</taxon>
        <taxon>Eumalacostraca</taxon>
        <taxon>Peracarida</taxon>
        <taxon>Amphipoda</taxon>
        <taxon>Senticaudata</taxon>
        <taxon>Talitrida</taxon>
        <taxon>Talitroidea</taxon>
        <taxon>Hyalellidae</taxon>
        <taxon>Hyalella</taxon>
    </lineage>
</organism>